<feature type="region of interest" description="Disordered" evidence="1">
    <location>
        <begin position="264"/>
        <end position="316"/>
    </location>
</feature>
<dbReference type="InterPro" id="IPR010427">
    <property type="entry name" value="DUF1023"/>
</dbReference>
<gene>
    <name evidence="3" type="ORF">FB467_2905</name>
</gene>
<organism evidence="3 4">
    <name type="scientific">Ornithinicoccus hortensis</name>
    <dbReference type="NCBI Taxonomy" id="82346"/>
    <lineage>
        <taxon>Bacteria</taxon>
        <taxon>Bacillati</taxon>
        <taxon>Actinomycetota</taxon>
        <taxon>Actinomycetes</taxon>
        <taxon>Micrococcales</taxon>
        <taxon>Intrasporangiaceae</taxon>
        <taxon>Ornithinicoccus</taxon>
    </lineage>
</organism>
<dbReference type="RefSeq" id="WP_141785707.1">
    <property type="nucleotide sequence ID" value="NZ_BAAAIK010000001.1"/>
</dbReference>
<name>A0A542YUJ3_9MICO</name>
<dbReference type="EMBL" id="VFOP01000001">
    <property type="protein sequence ID" value="TQL51749.1"/>
    <property type="molecule type" value="Genomic_DNA"/>
</dbReference>
<dbReference type="GO" id="GO:0016787">
    <property type="term" value="F:hydrolase activity"/>
    <property type="evidence" value="ECO:0007669"/>
    <property type="project" value="UniProtKB-KW"/>
</dbReference>
<feature type="domain" description="DUF1023" evidence="2">
    <location>
        <begin position="374"/>
        <end position="433"/>
    </location>
</feature>
<dbReference type="Gene3D" id="3.40.50.1820">
    <property type="entry name" value="alpha/beta hydrolase"/>
    <property type="match status" value="1"/>
</dbReference>
<reference evidence="3 4" key="1">
    <citation type="submission" date="2019-06" db="EMBL/GenBank/DDBJ databases">
        <title>Sequencing the genomes of 1000 actinobacteria strains.</title>
        <authorList>
            <person name="Klenk H.-P."/>
        </authorList>
    </citation>
    <scope>NUCLEOTIDE SEQUENCE [LARGE SCALE GENOMIC DNA]</scope>
    <source>
        <strain evidence="3 4">DSM 12335</strain>
    </source>
</reference>
<evidence type="ECO:0000313" key="3">
    <source>
        <dbReference type="EMBL" id="TQL51749.1"/>
    </source>
</evidence>
<keyword evidence="3" id="KW-0378">Hydrolase</keyword>
<dbReference type="Proteomes" id="UP000319516">
    <property type="component" value="Unassembled WGS sequence"/>
</dbReference>
<evidence type="ECO:0000313" key="4">
    <source>
        <dbReference type="Proteomes" id="UP000319516"/>
    </source>
</evidence>
<feature type="compositionally biased region" description="Low complexity" evidence="1">
    <location>
        <begin position="267"/>
        <end position="280"/>
    </location>
</feature>
<comment type="caution">
    <text evidence="3">The sequence shown here is derived from an EMBL/GenBank/DDBJ whole genome shotgun (WGS) entry which is preliminary data.</text>
</comment>
<protein>
    <submittedName>
        <fullName evidence="3">Alpha/beta hydrolase family protein</fullName>
    </submittedName>
</protein>
<dbReference type="AlphaFoldDB" id="A0A542YUJ3"/>
<dbReference type="OrthoDB" id="4872090at2"/>
<sequence>MADGDPEEFAIEASAPIGPSAETEGTNAARFAVLGALTTPVPGVLGGAIGPVAEADMLDRLGLGRLVEPVYQGLQSSDDTLSMESSFLLEYRDTWQQGGAREAAWAELAEGGQWRARLMLLAAGTCSELERESVTAAVALHGVVRESTGWDEDRRAPWDLRLFSRWRDWDAVLPWANPLSPMGDGFLEEMDAGPLPPTTVPWDGPRWREASNTLLGAALEEDTPAYLLTELDWLALRRIWLGLRSPDVVTRELAHSANLRAATAVTDAPGDPVGPTGDGTDTVRRGPGGPGDPSGPGGAGGSGGSGPAPRPPGIGADLATMIHGTFAWKGDWWYPSGDFHAYIKHPHRPRLYDGGMEYSWSGAYSLRQRETAGDRFLRWTQGASPTGLGTVFAHSYGGEVAARAINRGAKVRELVLLSAPVNQHHIAAIAHVDRVVDIRLDFDLVLWLAAAHQRMATDPKVRTLVIPGGFWRHGATHDPGLWARKGIAAQVDL</sequence>
<dbReference type="Pfam" id="PF06259">
    <property type="entry name" value="Abhydrolase_8"/>
    <property type="match status" value="1"/>
</dbReference>
<feature type="compositionally biased region" description="Gly residues" evidence="1">
    <location>
        <begin position="286"/>
        <end position="306"/>
    </location>
</feature>
<evidence type="ECO:0000256" key="1">
    <source>
        <dbReference type="SAM" id="MobiDB-lite"/>
    </source>
</evidence>
<dbReference type="InterPro" id="IPR029058">
    <property type="entry name" value="AB_hydrolase_fold"/>
</dbReference>
<keyword evidence="4" id="KW-1185">Reference proteome</keyword>
<proteinExistence type="predicted"/>
<evidence type="ECO:0000259" key="2">
    <source>
        <dbReference type="Pfam" id="PF06259"/>
    </source>
</evidence>
<accession>A0A542YUJ3</accession>